<accession>A0ABW4Z289</accession>
<protein>
    <submittedName>
        <fullName evidence="1">Uncharacterized protein</fullName>
    </submittedName>
</protein>
<dbReference type="RefSeq" id="WP_213354110.1">
    <property type="nucleotide sequence ID" value="NZ_JAHBGB010000037.1"/>
</dbReference>
<proteinExistence type="predicted"/>
<sequence>MEHELRSNLIACAEAFASARDLKLSTVGRLVANDGQFFERIKSGSFTARKYDEAIRWFDENWPDSGSWPVAVARPSQGGAQV</sequence>
<gene>
    <name evidence="1" type="ORF">ACFSNC_18255</name>
</gene>
<keyword evidence="2" id="KW-1185">Reference proteome</keyword>
<comment type="caution">
    <text evidence="1">The sequence shown here is derived from an EMBL/GenBank/DDBJ whole genome shotgun (WGS) entry which is preliminary data.</text>
</comment>
<organism evidence="1 2">
    <name type="scientific">Ancylobacter oerskovii</name>
    <dbReference type="NCBI Taxonomy" id="459519"/>
    <lineage>
        <taxon>Bacteria</taxon>
        <taxon>Pseudomonadati</taxon>
        <taxon>Pseudomonadota</taxon>
        <taxon>Alphaproteobacteria</taxon>
        <taxon>Hyphomicrobiales</taxon>
        <taxon>Xanthobacteraceae</taxon>
        <taxon>Ancylobacter</taxon>
    </lineage>
</organism>
<evidence type="ECO:0000313" key="2">
    <source>
        <dbReference type="Proteomes" id="UP001597299"/>
    </source>
</evidence>
<name>A0ABW4Z289_9HYPH</name>
<evidence type="ECO:0000313" key="1">
    <source>
        <dbReference type="EMBL" id="MFD2142353.1"/>
    </source>
</evidence>
<dbReference type="Proteomes" id="UP001597299">
    <property type="component" value="Unassembled WGS sequence"/>
</dbReference>
<reference evidence="2" key="1">
    <citation type="journal article" date="2019" name="Int. J. Syst. Evol. Microbiol.">
        <title>The Global Catalogue of Microorganisms (GCM) 10K type strain sequencing project: providing services to taxonomists for standard genome sequencing and annotation.</title>
        <authorList>
            <consortium name="The Broad Institute Genomics Platform"/>
            <consortium name="The Broad Institute Genome Sequencing Center for Infectious Disease"/>
            <person name="Wu L."/>
            <person name="Ma J."/>
        </authorList>
    </citation>
    <scope>NUCLEOTIDE SEQUENCE [LARGE SCALE GENOMIC DNA]</scope>
    <source>
        <strain evidence="2">CCM 7435</strain>
    </source>
</reference>
<dbReference type="EMBL" id="JBHUHD010000001">
    <property type="protein sequence ID" value="MFD2142353.1"/>
    <property type="molecule type" value="Genomic_DNA"/>
</dbReference>